<proteinExistence type="predicted"/>
<dbReference type="CDD" id="cd04301">
    <property type="entry name" value="NAT_SF"/>
    <property type="match status" value="1"/>
</dbReference>
<dbReference type="PROSITE" id="PS51186">
    <property type="entry name" value="GNAT"/>
    <property type="match status" value="1"/>
</dbReference>
<evidence type="ECO:0000259" key="1">
    <source>
        <dbReference type="PROSITE" id="PS51186"/>
    </source>
</evidence>
<reference evidence="3" key="1">
    <citation type="submission" date="2016-10" db="EMBL/GenBank/DDBJ databases">
        <authorList>
            <person name="Varghese N."/>
            <person name="Submissions S."/>
        </authorList>
    </citation>
    <scope>NUCLEOTIDE SEQUENCE [LARGE SCALE GENOMIC DNA]</scope>
    <source>
        <strain evidence="3">ACV-9</strain>
    </source>
</reference>
<dbReference type="InterPro" id="IPR016181">
    <property type="entry name" value="Acyl_CoA_acyltransferase"/>
</dbReference>
<dbReference type="Proteomes" id="UP000182321">
    <property type="component" value="Unassembled WGS sequence"/>
</dbReference>
<dbReference type="AlphaFoldDB" id="A0A1H7JQZ5"/>
<dbReference type="Pfam" id="PF00583">
    <property type="entry name" value="Acetyltransf_1"/>
    <property type="match status" value="1"/>
</dbReference>
<keyword evidence="2" id="KW-0808">Transferase</keyword>
<gene>
    <name evidence="2" type="ORF">SAMN02910377_01783</name>
</gene>
<dbReference type="GO" id="GO:0016747">
    <property type="term" value="F:acyltransferase activity, transferring groups other than amino-acyl groups"/>
    <property type="evidence" value="ECO:0007669"/>
    <property type="project" value="InterPro"/>
</dbReference>
<sequence length="147" mass="16871">MDIILVNKNEPYWDKLIAFSSKCSWNPGKNLATRMENGDFKGDKQIFAAVVNDEIAGFCVFEEDGYIPPEYDYHPFINLVFVDEACRGKRVSEKLIEKALSYGKELGLNKVYLKSEHRGLYEKYGFKKIADFTPIVGLADQIFEKNI</sequence>
<dbReference type="RefSeq" id="WP_074791135.1">
    <property type="nucleotide sequence ID" value="NZ_FNZX01000010.1"/>
</dbReference>
<protein>
    <submittedName>
        <fullName evidence="2">Acetyltransferase (GNAT) family protein</fullName>
    </submittedName>
</protein>
<dbReference type="EMBL" id="FNZX01000010">
    <property type="protein sequence ID" value="SEK77039.1"/>
    <property type="molecule type" value="Genomic_DNA"/>
</dbReference>
<dbReference type="SUPFAM" id="SSF55729">
    <property type="entry name" value="Acyl-CoA N-acyltransferases (Nat)"/>
    <property type="match status" value="1"/>
</dbReference>
<dbReference type="Gene3D" id="3.40.630.30">
    <property type="match status" value="1"/>
</dbReference>
<organism evidence="2 3">
    <name type="scientific">Pseudobutyrivibrio ruminis</name>
    <dbReference type="NCBI Taxonomy" id="46206"/>
    <lineage>
        <taxon>Bacteria</taxon>
        <taxon>Bacillati</taxon>
        <taxon>Bacillota</taxon>
        <taxon>Clostridia</taxon>
        <taxon>Lachnospirales</taxon>
        <taxon>Lachnospiraceae</taxon>
        <taxon>Pseudobutyrivibrio</taxon>
    </lineage>
</organism>
<keyword evidence="3" id="KW-1185">Reference proteome</keyword>
<evidence type="ECO:0000313" key="3">
    <source>
        <dbReference type="Proteomes" id="UP000182321"/>
    </source>
</evidence>
<feature type="domain" description="N-acetyltransferase" evidence="1">
    <location>
        <begin position="3"/>
        <end position="147"/>
    </location>
</feature>
<accession>A0A1H7JQZ5</accession>
<name>A0A1H7JQZ5_9FIRM</name>
<dbReference type="InterPro" id="IPR000182">
    <property type="entry name" value="GNAT_dom"/>
</dbReference>
<evidence type="ECO:0000313" key="2">
    <source>
        <dbReference type="EMBL" id="SEK77039.1"/>
    </source>
</evidence>